<dbReference type="EMBL" id="MHCX01000026">
    <property type="protein sequence ID" value="OGY29426.1"/>
    <property type="molecule type" value="Genomic_DNA"/>
</dbReference>
<dbReference type="AlphaFoldDB" id="A0A1G1WNV9"/>
<evidence type="ECO:0008006" key="5">
    <source>
        <dbReference type="Google" id="ProtNLM"/>
    </source>
</evidence>
<evidence type="ECO:0000313" key="3">
    <source>
        <dbReference type="EMBL" id="OGY29426.1"/>
    </source>
</evidence>
<dbReference type="InterPro" id="IPR005754">
    <property type="entry name" value="Sortase"/>
</dbReference>
<feature type="transmembrane region" description="Helical" evidence="2">
    <location>
        <begin position="12"/>
        <end position="36"/>
    </location>
</feature>
<evidence type="ECO:0000256" key="1">
    <source>
        <dbReference type="ARBA" id="ARBA00022801"/>
    </source>
</evidence>
<proteinExistence type="predicted"/>
<keyword evidence="2" id="KW-0472">Membrane</keyword>
<evidence type="ECO:0000256" key="2">
    <source>
        <dbReference type="SAM" id="Phobius"/>
    </source>
</evidence>
<dbReference type="NCBIfam" id="TIGR01076">
    <property type="entry name" value="sortase_fam"/>
    <property type="match status" value="1"/>
</dbReference>
<dbReference type="Gene3D" id="2.40.260.10">
    <property type="entry name" value="Sortase"/>
    <property type="match status" value="1"/>
</dbReference>
<sequence length="236" mass="26666">MKNLDTKKKFWLFVIVRTLGNSLVIFGIVLTILAVWPMAQNQFAYYWDKFWYKEYRLEGQGYTKPEKGVTFAGILATPPPIPIKPVDTSFGIVIEKINVNAPIIADVDSSNYDSYWNAMALGAAHAAGTAYPGAQGGENNNVFIFAHSTLNILDYIKRYNAIFINLNKLEPGDRVVTFFKGRRFDYEVYDKKIVESVDVRYLTDPSKESILTLQTCDPPGTQLRRLIVTAKLVGSY</sequence>
<reference evidence="3 4" key="1">
    <citation type="journal article" date="2016" name="Nat. Commun.">
        <title>Thousands of microbial genomes shed light on interconnected biogeochemical processes in an aquifer system.</title>
        <authorList>
            <person name="Anantharaman K."/>
            <person name="Brown C.T."/>
            <person name="Hug L.A."/>
            <person name="Sharon I."/>
            <person name="Castelle C.J."/>
            <person name="Probst A.J."/>
            <person name="Thomas B.C."/>
            <person name="Singh A."/>
            <person name="Wilkins M.J."/>
            <person name="Karaoz U."/>
            <person name="Brodie E.L."/>
            <person name="Williams K.H."/>
            <person name="Hubbard S.S."/>
            <person name="Banfield J.F."/>
        </authorList>
    </citation>
    <scope>NUCLEOTIDE SEQUENCE [LARGE SCALE GENOMIC DNA]</scope>
</reference>
<organism evidence="3 4">
    <name type="scientific">Candidatus Woykebacteria bacterium RIFCSPHIGHO2_02_FULL_43_16b</name>
    <dbReference type="NCBI Taxonomy" id="1802601"/>
    <lineage>
        <taxon>Bacteria</taxon>
        <taxon>Candidatus Woykeibacteriota</taxon>
    </lineage>
</organism>
<dbReference type="Pfam" id="PF04203">
    <property type="entry name" value="Sortase"/>
    <property type="match status" value="1"/>
</dbReference>
<gene>
    <name evidence="3" type="ORF">A3J50_00110</name>
</gene>
<name>A0A1G1WNV9_9BACT</name>
<keyword evidence="2" id="KW-0812">Transmembrane</keyword>
<dbReference type="CDD" id="cd00004">
    <property type="entry name" value="Sortase"/>
    <property type="match status" value="1"/>
</dbReference>
<protein>
    <recommendedName>
        <fullName evidence="5">Sortase</fullName>
    </recommendedName>
</protein>
<keyword evidence="1" id="KW-0378">Hydrolase</keyword>
<evidence type="ECO:0000313" key="4">
    <source>
        <dbReference type="Proteomes" id="UP000177821"/>
    </source>
</evidence>
<dbReference type="SUPFAM" id="SSF63817">
    <property type="entry name" value="Sortase"/>
    <property type="match status" value="1"/>
</dbReference>
<dbReference type="InterPro" id="IPR023365">
    <property type="entry name" value="Sortase_dom-sf"/>
</dbReference>
<accession>A0A1G1WNV9</accession>
<comment type="caution">
    <text evidence="3">The sequence shown here is derived from an EMBL/GenBank/DDBJ whole genome shotgun (WGS) entry which is preliminary data.</text>
</comment>
<dbReference type="Proteomes" id="UP000177821">
    <property type="component" value="Unassembled WGS sequence"/>
</dbReference>
<keyword evidence="2" id="KW-1133">Transmembrane helix</keyword>
<dbReference type="GO" id="GO:0016787">
    <property type="term" value="F:hydrolase activity"/>
    <property type="evidence" value="ECO:0007669"/>
    <property type="project" value="UniProtKB-KW"/>
</dbReference>